<evidence type="ECO:0000256" key="1">
    <source>
        <dbReference type="SAM" id="MobiDB-lite"/>
    </source>
</evidence>
<proteinExistence type="predicted"/>
<keyword evidence="3" id="KW-1185">Reference proteome</keyword>
<accession>A0A0N9Q9N6</accession>
<organism evidence="2 3">
    <name type="scientific">Chrysochromulina ericina virus CeV-01B</name>
    <dbReference type="NCBI Taxonomy" id="3070830"/>
    <lineage>
        <taxon>Viruses</taxon>
        <taxon>Varidnaviria</taxon>
        <taxon>Bamfordvirae</taxon>
        <taxon>Nucleocytoviricota</taxon>
        <taxon>Megaviricetes</taxon>
        <taxon>Imitervirales</taxon>
        <taxon>Mesomimiviridae</taxon>
        <taxon>Tethysvirus</taxon>
        <taxon>Tethysvirus raunefjordenense</taxon>
    </lineage>
</organism>
<name>A0A0N9Q9N6_9VIRU</name>
<gene>
    <name evidence="2" type="ORF">ceV_437</name>
</gene>
<feature type="region of interest" description="Disordered" evidence="1">
    <location>
        <begin position="94"/>
        <end position="115"/>
    </location>
</feature>
<evidence type="ECO:0000313" key="3">
    <source>
        <dbReference type="Proteomes" id="UP000203826"/>
    </source>
</evidence>
<dbReference type="Proteomes" id="UP000203826">
    <property type="component" value="Segment"/>
</dbReference>
<protein>
    <submittedName>
        <fullName evidence="2">Uncharacterized protein</fullName>
    </submittedName>
</protein>
<dbReference type="KEGG" id="vg:26049304"/>
<evidence type="ECO:0000313" key="2">
    <source>
        <dbReference type="EMBL" id="ALH23343.1"/>
    </source>
</evidence>
<dbReference type="EMBL" id="KT820662">
    <property type="protein sequence ID" value="ALH23343.1"/>
    <property type="molecule type" value="Genomic_DNA"/>
</dbReference>
<reference evidence="2 3" key="1">
    <citation type="journal article" date="2015" name="Genome Announc.">
        <title>The 474-Kilobase-Pair Complete Genome Sequence of CeV-01B, a Virus Infecting Haptolina (Chrysochromulina) ericina (Prymnesiophyceae).</title>
        <authorList>
            <person name="Gallot-Lavallee L."/>
            <person name="Pagarete A."/>
            <person name="Legendre M."/>
            <person name="Santini S."/>
            <person name="Sandaa R.A."/>
            <person name="Himmelbauer H."/>
            <person name="Ogata H."/>
            <person name="Bratbak G."/>
            <person name="Claverie J.M."/>
        </authorList>
    </citation>
    <scope>NUCLEOTIDE SEQUENCE [LARGE SCALE GENOMIC DNA]</scope>
    <source>
        <strain evidence="2">CeV-01B</strain>
    </source>
</reference>
<sequence length="115" mass="13177">MLLISSFCYSLFAENTKLKCFSFFTFKQKQRVMLMSIAVSNVLWEGSATTDELSKDELRLLVELTVATWDPKKLLLKAYLLGCHNPYMGRSWADAEEDPDDTIPPIPASWSHEVR</sequence>